<dbReference type="EMBL" id="JAELVF020000001">
    <property type="protein sequence ID" value="MBU7598059.1"/>
    <property type="molecule type" value="Genomic_DNA"/>
</dbReference>
<feature type="region of interest" description="Disordered" evidence="1">
    <location>
        <begin position="1"/>
        <end position="20"/>
    </location>
</feature>
<reference evidence="2" key="1">
    <citation type="submission" date="2021-06" db="EMBL/GenBank/DDBJ databases">
        <title>Sequencing of actinobacteria type strains.</title>
        <authorList>
            <person name="Nguyen G.-S."/>
            <person name="Wentzel A."/>
        </authorList>
    </citation>
    <scope>NUCLEOTIDE SEQUENCE</scope>
    <source>
        <strain evidence="2">P38-E01</strain>
    </source>
</reference>
<accession>A0A949JKU5</accession>
<evidence type="ECO:0000313" key="2">
    <source>
        <dbReference type="EMBL" id="MBU7598059.1"/>
    </source>
</evidence>
<dbReference type="Proteomes" id="UP000694501">
    <property type="component" value="Unassembled WGS sequence"/>
</dbReference>
<name>A0A949JKU5_9ACTN</name>
<evidence type="ECO:0000256" key="1">
    <source>
        <dbReference type="SAM" id="MobiDB-lite"/>
    </source>
</evidence>
<organism evidence="2 3">
    <name type="scientific">Streptomyces tardus</name>
    <dbReference type="NCBI Taxonomy" id="2780544"/>
    <lineage>
        <taxon>Bacteria</taxon>
        <taxon>Bacillati</taxon>
        <taxon>Actinomycetota</taxon>
        <taxon>Actinomycetes</taxon>
        <taxon>Kitasatosporales</taxon>
        <taxon>Streptomycetaceae</taxon>
        <taxon>Streptomyces</taxon>
    </lineage>
</organism>
<sequence length="58" mass="6120">MQSGYGDEEGDSTAQHEAGWLGSIAELRRVNEPGAEWTPLVTDLPTTPETPGGEHSPG</sequence>
<feature type="region of interest" description="Disordered" evidence="1">
    <location>
        <begin position="25"/>
        <end position="58"/>
    </location>
</feature>
<protein>
    <submittedName>
        <fullName evidence="2">Uncharacterized protein</fullName>
    </submittedName>
</protein>
<dbReference type="RefSeq" id="WP_211041961.1">
    <property type="nucleotide sequence ID" value="NZ_JAELVF020000001.1"/>
</dbReference>
<dbReference type="AlphaFoldDB" id="A0A949JKU5"/>
<feature type="compositionally biased region" description="Acidic residues" evidence="1">
    <location>
        <begin position="1"/>
        <end position="11"/>
    </location>
</feature>
<comment type="caution">
    <text evidence="2">The sequence shown here is derived from an EMBL/GenBank/DDBJ whole genome shotgun (WGS) entry which is preliminary data.</text>
</comment>
<proteinExistence type="predicted"/>
<evidence type="ECO:0000313" key="3">
    <source>
        <dbReference type="Proteomes" id="UP000694501"/>
    </source>
</evidence>
<gene>
    <name evidence="2" type="ORF">JGS22_010650</name>
</gene>
<keyword evidence="3" id="KW-1185">Reference proteome</keyword>